<evidence type="ECO:0000256" key="1">
    <source>
        <dbReference type="SAM" id="Phobius"/>
    </source>
</evidence>
<dbReference type="Proteomes" id="UP000235162">
    <property type="component" value="Unassembled WGS sequence"/>
</dbReference>
<reference evidence="2 3" key="1">
    <citation type="submission" date="2018-01" db="EMBL/GenBank/DDBJ databases">
        <title>The draft genome sequence of Halioglobus japonicus S1-36.</title>
        <authorList>
            <person name="Du Z.-J."/>
            <person name="Shi M.-J."/>
        </authorList>
    </citation>
    <scope>NUCLEOTIDE SEQUENCE [LARGE SCALE GENOMIC DNA]</scope>
    <source>
        <strain evidence="2 3">S1-36</strain>
    </source>
</reference>
<dbReference type="KEGG" id="hja:BST95_10535"/>
<evidence type="ECO:0000313" key="2">
    <source>
        <dbReference type="EMBL" id="PLW86632.1"/>
    </source>
</evidence>
<protein>
    <submittedName>
        <fullName evidence="2">Uncharacterized protein</fullName>
    </submittedName>
</protein>
<keyword evidence="1" id="KW-0812">Transmembrane</keyword>
<proteinExistence type="predicted"/>
<keyword evidence="3" id="KW-1185">Reference proteome</keyword>
<keyword evidence="1" id="KW-0472">Membrane</keyword>
<comment type="caution">
    <text evidence="2">The sequence shown here is derived from an EMBL/GenBank/DDBJ whole genome shotgun (WGS) entry which is preliminary data.</text>
</comment>
<dbReference type="AlphaFoldDB" id="A0AAP8MFK6"/>
<dbReference type="RefSeq" id="WP_084199324.1">
    <property type="nucleotide sequence ID" value="NZ_BMYL01000002.1"/>
</dbReference>
<name>A0AAP8MFK6_9GAMM</name>
<feature type="transmembrane region" description="Helical" evidence="1">
    <location>
        <begin position="231"/>
        <end position="252"/>
    </location>
</feature>
<feature type="transmembrane region" description="Helical" evidence="1">
    <location>
        <begin position="193"/>
        <end position="211"/>
    </location>
</feature>
<keyword evidence="1" id="KW-1133">Transmembrane helix</keyword>
<feature type="transmembrane region" description="Helical" evidence="1">
    <location>
        <begin position="87"/>
        <end position="106"/>
    </location>
</feature>
<dbReference type="EMBL" id="PKUR01000002">
    <property type="protein sequence ID" value="PLW86632.1"/>
    <property type="molecule type" value="Genomic_DNA"/>
</dbReference>
<organism evidence="2 3">
    <name type="scientific">Halioglobus japonicus</name>
    <dbReference type="NCBI Taxonomy" id="930805"/>
    <lineage>
        <taxon>Bacteria</taxon>
        <taxon>Pseudomonadati</taxon>
        <taxon>Pseudomonadota</taxon>
        <taxon>Gammaproteobacteria</taxon>
        <taxon>Cellvibrionales</taxon>
        <taxon>Halieaceae</taxon>
        <taxon>Halioglobus</taxon>
    </lineage>
</organism>
<feature type="transmembrane region" description="Helical" evidence="1">
    <location>
        <begin position="26"/>
        <end position="46"/>
    </location>
</feature>
<accession>A0AAP8MFK6</accession>
<gene>
    <name evidence="2" type="ORF">C0029_09565</name>
</gene>
<evidence type="ECO:0000313" key="3">
    <source>
        <dbReference type="Proteomes" id="UP000235162"/>
    </source>
</evidence>
<feature type="transmembrane region" description="Helical" evidence="1">
    <location>
        <begin position="162"/>
        <end position="181"/>
    </location>
</feature>
<feature type="transmembrane region" description="Helical" evidence="1">
    <location>
        <begin position="58"/>
        <end position="75"/>
    </location>
</feature>
<sequence>MTASVPQIDFTELAPERRFSQPAKRIFVTVTSIWVAATVSVMVLFYVGVLDFINSSRLSMYFISTWLNVWILVWFMCRYVGHNLSDFWHDLLVVWMLCYAITNIQWEIPWVLFSPVVFENIHTLEDLVAQTDYMRETPWHPYYWILGTFGVLDLRTVNHNGTFYALELFSFVNLAMTFYFFNLNKKRSPYRYLLVVIGCGEPIAATVIFSFSEVFDNFVNMPGNIWDTLVWTQYQCIVFPMILGGVASKLLLDELRHSAAPVSAKKAVAGA</sequence>